<name>A0A0F9R4T7_9ZZZZ</name>
<keyword evidence="1" id="KW-1133">Transmembrane helix</keyword>
<evidence type="ECO:0000313" key="2">
    <source>
        <dbReference type="EMBL" id="KKN44272.1"/>
    </source>
</evidence>
<gene>
    <name evidence="2" type="ORF">LCGC14_0694770</name>
</gene>
<proteinExistence type="predicted"/>
<keyword evidence="1" id="KW-0812">Transmembrane</keyword>
<feature type="transmembrane region" description="Helical" evidence="1">
    <location>
        <begin position="6"/>
        <end position="26"/>
    </location>
</feature>
<keyword evidence="1" id="KW-0472">Membrane</keyword>
<comment type="caution">
    <text evidence="2">The sequence shown here is derived from an EMBL/GenBank/DDBJ whole genome shotgun (WGS) entry which is preliminary data.</text>
</comment>
<accession>A0A0F9R4T7</accession>
<sequence length="50" mass="6053">MIVAYISIFLSGMMTVGFAIWARRIFIEKRDHRRDIKRRRVAAEEEEQQK</sequence>
<organism evidence="2">
    <name type="scientific">marine sediment metagenome</name>
    <dbReference type="NCBI Taxonomy" id="412755"/>
    <lineage>
        <taxon>unclassified sequences</taxon>
        <taxon>metagenomes</taxon>
        <taxon>ecological metagenomes</taxon>
    </lineage>
</organism>
<dbReference type="AlphaFoldDB" id="A0A0F9R4T7"/>
<dbReference type="EMBL" id="LAZR01001459">
    <property type="protein sequence ID" value="KKN44272.1"/>
    <property type="molecule type" value="Genomic_DNA"/>
</dbReference>
<protein>
    <submittedName>
        <fullName evidence="2">Uncharacterized protein</fullName>
    </submittedName>
</protein>
<evidence type="ECO:0000256" key="1">
    <source>
        <dbReference type="SAM" id="Phobius"/>
    </source>
</evidence>
<reference evidence="2" key="1">
    <citation type="journal article" date="2015" name="Nature">
        <title>Complex archaea that bridge the gap between prokaryotes and eukaryotes.</title>
        <authorList>
            <person name="Spang A."/>
            <person name="Saw J.H."/>
            <person name="Jorgensen S.L."/>
            <person name="Zaremba-Niedzwiedzka K."/>
            <person name="Martijn J."/>
            <person name="Lind A.E."/>
            <person name="van Eijk R."/>
            <person name="Schleper C."/>
            <person name="Guy L."/>
            <person name="Ettema T.J."/>
        </authorList>
    </citation>
    <scope>NUCLEOTIDE SEQUENCE</scope>
</reference>